<dbReference type="GO" id="GO:0051285">
    <property type="term" value="C:cell cortex of cell tip"/>
    <property type="evidence" value="ECO:0007669"/>
    <property type="project" value="TreeGrafter"/>
</dbReference>
<feature type="region of interest" description="Disordered" evidence="7">
    <location>
        <begin position="1325"/>
        <end position="1344"/>
    </location>
</feature>
<dbReference type="OrthoDB" id="45365at2759"/>
<organism evidence="8 9">
    <name type="scientific">Crepidotus variabilis</name>
    <dbReference type="NCBI Taxonomy" id="179855"/>
    <lineage>
        <taxon>Eukaryota</taxon>
        <taxon>Fungi</taxon>
        <taxon>Dikarya</taxon>
        <taxon>Basidiomycota</taxon>
        <taxon>Agaricomycotina</taxon>
        <taxon>Agaricomycetes</taxon>
        <taxon>Agaricomycetidae</taxon>
        <taxon>Agaricales</taxon>
        <taxon>Agaricineae</taxon>
        <taxon>Crepidotaceae</taxon>
        <taxon>Crepidotus</taxon>
    </lineage>
</organism>
<dbReference type="Gene3D" id="2.120.10.80">
    <property type="entry name" value="Kelch-type beta propeller"/>
    <property type="match status" value="2"/>
</dbReference>
<feature type="compositionally biased region" description="Basic and acidic residues" evidence="7">
    <location>
        <begin position="1159"/>
        <end position="1170"/>
    </location>
</feature>
<dbReference type="Pfam" id="PF24681">
    <property type="entry name" value="Kelch_KLHDC2_KLHL20_DRC7"/>
    <property type="match status" value="1"/>
</dbReference>
<feature type="compositionally biased region" description="Low complexity" evidence="7">
    <location>
        <begin position="806"/>
        <end position="820"/>
    </location>
</feature>
<evidence type="ECO:0000256" key="4">
    <source>
        <dbReference type="ARBA" id="ARBA00022737"/>
    </source>
</evidence>
<feature type="compositionally biased region" description="Low complexity" evidence="7">
    <location>
        <begin position="10"/>
        <end position="22"/>
    </location>
</feature>
<feature type="region of interest" description="Disordered" evidence="7">
    <location>
        <begin position="564"/>
        <end position="593"/>
    </location>
</feature>
<dbReference type="InterPro" id="IPR015915">
    <property type="entry name" value="Kelch-typ_b-propeller"/>
</dbReference>
<feature type="compositionally biased region" description="Polar residues" evidence="7">
    <location>
        <begin position="770"/>
        <end position="790"/>
    </location>
</feature>
<feature type="region of interest" description="Disordered" evidence="7">
    <location>
        <begin position="1"/>
        <end position="210"/>
    </location>
</feature>
<protein>
    <submittedName>
        <fullName evidence="8">Uncharacterized protein</fullName>
    </submittedName>
</protein>
<evidence type="ECO:0000256" key="3">
    <source>
        <dbReference type="ARBA" id="ARBA00022490"/>
    </source>
</evidence>
<evidence type="ECO:0000313" key="9">
    <source>
        <dbReference type="Proteomes" id="UP000807306"/>
    </source>
</evidence>
<comment type="subcellular location">
    <subcellularLocation>
        <location evidence="1">Cytoplasm</location>
    </subcellularLocation>
</comment>
<keyword evidence="3" id="KW-0963">Cytoplasm</keyword>
<dbReference type="GO" id="GO:0061245">
    <property type="term" value="P:establishment or maintenance of bipolar cell polarity"/>
    <property type="evidence" value="ECO:0007669"/>
    <property type="project" value="TreeGrafter"/>
</dbReference>
<feature type="region of interest" description="Disordered" evidence="7">
    <location>
        <begin position="1634"/>
        <end position="1659"/>
    </location>
</feature>
<reference evidence="8" key="1">
    <citation type="submission" date="2020-11" db="EMBL/GenBank/DDBJ databases">
        <authorList>
            <consortium name="DOE Joint Genome Institute"/>
            <person name="Ahrendt S."/>
            <person name="Riley R."/>
            <person name="Andreopoulos W."/>
            <person name="Labutti K."/>
            <person name="Pangilinan J."/>
            <person name="Ruiz-Duenas F.J."/>
            <person name="Barrasa J.M."/>
            <person name="Sanchez-Garcia M."/>
            <person name="Camarero S."/>
            <person name="Miyauchi S."/>
            <person name="Serrano A."/>
            <person name="Linde D."/>
            <person name="Babiker R."/>
            <person name="Drula E."/>
            <person name="Ayuso-Fernandez I."/>
            <person name="Pacheco R."/>
            <person name="Padilla G."/>
            <person name="Ferreira P."/>
            <person name="Barriuso J."/>
            <person name="Kellner H."/>
            <person name="Castanera R."/>
            <person name="Alfaro M."/>
            <person name="Ramirez L."/>
            <person name="Pisabarro A.G."/>
            <person name="Kuo A."/>
            <person name="Tritt A."/>
            <person name="Lipzen A."/>
            <person name="He G."/>
            <person name="Yan M."/>
            <person name="Ng V."/>
            <person name="Cullen D."/>
            <person name="Martin F."/>
            <person name="Rosso M.-N."/>
            <person name="Henrissat B."/>
            <person name="Hibbett D."/>
            <person name="Martinez A.T."/>
            <person name="Grigoriev I.V."/>
        </authorList>
    </citation>
    <scope>NUCLEOTIDE SEQUENCE</scope>
    <source>
        <strain evidence="8">CBS 506.95</strain>
    </source>
</reference>
<comment type="caution">
    <text evidence="8">The sequence shown here is derived from an EMBL/GenBank/DDBJ whole genome shotgun (WGS) entry which is preliminary data.</text>
</comment>
<dbReference type="PANTHER" id="PTHR23244">
    <property type="entry name" value="KELCH REPEAT DOMAIN"/>
    <property type="match status" value="1"/>
</dbReference>
<feature type="coiled-coil region" evidence="6">
    <location>
        <begin position="1213"/>
        <end position="1240"/>
    </location>
</feature>
<feature type="region of interest" description="Disordered" evidence="7">
    <location>
        <begin position="763"/>
        <end position="858"/>
    </location>
</feature>
<evidence type="ECO:0000256" key="7">
    <source>
        <dbReference type="SAM" id="MobiDB-lite"/>
    </source>
</evidence>
<evidence type="ECO:0000256" key="5">
    <source>
        <dbReference type="ARBA" id="ARBA00023054"/>
    </source>
</evidence>
<feature type="compositionally biased region" description="Low complexity" evidence="7">
    <location>
        <begin position="92"/>
        <end position="142"/>
    </location>
</feature>
<evidence type="ECO:0000256" key="2">
    <source>
        <dbReference type="ARBA" id="ARBA00022441"/>
    </source>
</evidence>
<dbReference type="Proteomes" id="UP000807306">
    <property type="component" value="Unassembled WGS sequence"/>
</dbReference>
<feature type="region of interest" description="Disordered" evidence="7">
    <location>
        <begin position="1469"/>
        <end position="1496"/>
    </location>
</feature>
<dbReference type="EMBL" id="MU157858">
    <property type="protein sequence ID" value="KAF9527767.1"/>
    <property type="molecule type" value="Genomic_DNA"/>
</dbReference>
<feature type="compositionally biased region" description="Low complexity" evidence="7">
    <location>
        <begin position="580"/>
        <end position="593"/>
    </location>
</feature>
<gene>
    <name evidence="8" type="ORF">CPB83DRAFT_907368</name>
</gene>
<feature type="region of interest" description="Disordered" evidence="7">
    <location>
        <begin position="537"/>
        <end position="556"/>
    </location>
</feature>
<feature type="coiled-coil region" evidence="6">
    <location>
        <begin position="1345"/>
        <end position="1465"/>
    </location>
</feature>
<keyword evidence="5 6" id="KW-0175">Coiled coil</keyword>
<dbReference type="PANTHER" id="PTHR23244:SF456">
    <property type="entry name" value="MULTIPLE EPIDERMAL GROWTH FACTOR-LIKE DOMAINS PROTEIN 8"/>
    <property type="match status" value="1"/>
</dbReference>
<keyword evidence="4" id="KW-0677">Repeat</keyword>
<proteinExistence type="predicted"/>
<name>A0A9P6EET4_9AGAR</name>
<dbReference type="SMART" id="SM00612">
    <property type="entry name" value="Kelch"/>
    <property type="match status" value="2"/>
</dbReference>
<evidence type="ECO:0000256" key="6">
    <source>
        <dbReference type="SAM" id="Coils"/>
    </source>
</evidence>
<sequence>MSFFSRRKPQQQAQQQQQQQQAREQSQVTVAQSPSAALAQVGNQSLRGESALAQANPSGLAPIPTDQPRSQSRTNANMNVNPNAPSPIQMRPSAGPQVSSSSPSHLHSQPSGPNGLASSSPTTHLTHSSQPSQPTNPSSIPSQPNPSSGPGPAPTSGPPTSSSGRQPPQFPWSTHRLSLLPPTTLPIPKPSVAPSTQPSPSPFPRYGHALPAGANSKGELFLFGGLVRESARNDVYVLGMGGGSPNPGAPNVNGVNGSPTAGQMGQVTPTASLFLTTGNAPSPRMGHASALVANVVIVWGGDTNTDPGVPVGRIDAGLYLLNLKTQEWNMLEVSGVAPEGRYGHAVTMVGSKFFVFGGQVYGGFLNDLWAFDLNSLKTRSAWEHYEPTSPERPAQRTGHVCVTFEDQILVFGGTDGKYHYNDTWSFDLRTRKWTELQCIGFIPSPREGHAAAVVGNVVYVFGGRGVDGKDLGDLAAFKISNQRWYMFQNMGPSPSGRSGHAMASIGQKVYVIGGESFAPSKGDDPSVVHVLDTKHIKYPEDNRPPTNGAVPPANQNTLRRPSITAAAAAQAAGPDGRGQTPTNTTPTTMNGPGSLINGIGAGGRAMSPVVGGALGGAGAGGPGGVVMERTMSPVSRQPMNGPNGLAGVNPNAMKQQAIVNAAVANGQRPPQLQGTGQGQGQMPIRPLRRGDDDVMAGTMGMGTSPPVMGTGGMGDGGDDTMSEEYNVTGQRARSPAGAVQQRAMSPAQQMQIQREREQQSMMGAVGGNGRQSPATTGRGTPTLMQPTGRTSPVVDRRGVNVNGDVQPQQTQSQQGHGASQPNISPTTVNGFVRPGSRTGQQHQHQHHHQGSGASNSNVPADLVRDLKAKDVELDSVKRQMAWLKEVLGRAKQAGFVQNERDGTPELGMAPNEREDIGVGAGQEPKQAEMALRFKQFKAQMQTVIVQQAKQSSERVSEAERAKSSAMQEAAYYRAKLAALEINNEPEIQRLERVRVQELENHMSALMNERWAQDRKLNELNDSVAMHTMLYEQAEARCQEALKRGEKLDEAHTRAAQMYNDLLDKHESLEVRYRDHQDKLVSQSSLLEQREADEVGLRGQVDELLQSKEQHIRALDQAKIALQAASARATEVDMHHERAQEKIKTLEADLADLRGELETRTAEAENARENLTDAENSWAKSREEADAFRALTTTSLGELLDTHRDLKADEDRVLRGHMEKIQAVEAEAQQLRMMLREAALRADESAAKLLDERKKTQEAQSEHSTLQSQMVVLRGQLSNALGDGARLKKDLSGLEGKMRERAKEASDATAKLSMLRNYLAENGVTVDEDDLRPSSRANGRVTPETISELESKLSERTRLHENAERELAQVIRQKRDMETQLHSLRSASSPESNGDSDLRVQEVEEKLERVQEAHALKIKQLEDDYNMAVHYVKGTDKIVRRMREEVNKYKTNNTALQEQLDTLRAGKPLDSRFRNVNGRSTPSSEESDGMRSHLADAQRQTQRLTAENKELRLRLENLEKELELLRDNLLASQREADERFSQVEELQMDIDRLQQSLVIARGGADETLMEKLHNENTTLRRENDQLSHKIGLLLEVEQPTFGRRPVSHRMSTSSSENALAFEHLSSELDDWQRQLASSMSTRRTPGDFDDEPVLPQRARS</sequence>
<feature type="compositionally biased region" description="Pro residues" evidence="7">
    <location>
        <begin position="143"/>
        <end position="157"/>
    </location>
</feature>
<feature type="region of interest" description="Disordered" evidence="7">
    <location>
        <begin position="1159"/>
        <end position="1178"/>
    </location>
</feature>
<dbReference type="FunFam" id="2.120.10.80:FF:000049">
    <property type="entry name" value="Cell polarity protein (Tea1)"/>
    <property type="match status" value="1"/>
</dbReference>
<accession>A0A9P6EET4</accession>
<feature type="compositionally biased region" description="Low complexity" evidence="7">
    <location>
        <begin position="158"/>
        <end position="182"/>
    </location>
</feature>
<feature type="compositionally biased region" description="Pro residues" evidence="7">
    <location>
        <begin position="183"/>
        <end position="203"/>
    </location>
</feature>
<feature type="compositionally biased region" description="Polar residues" evidence="7">
    <location>
        <begin position="23"/>
        <end position="57"/>
    </location>
</feature>
<dbReference type="InterPro" id="IPR006652">
    <property type="entry name" value="Kelch_1"/>
</dbReference>
<feature type="compositionally biased region" description="Polar residues" evidence="7">
    <location>
        <begin position="67"/>
        <end position="83"/>
    </location>
</feature>
<keyword evidence="2" id="KW-0880">Kelch repeat</keyword>
<evidence type="ECO:0000256" key="1">
    <source>
        <dbReference type="ARBA" id="ARBA00004496"/>
    </source>
</evidence>
<evidence type="ECO:0000313" key="8">
    <source>
        <dbReference type="EMBL" id="KAF9527767.1"/>
    </source>
</evidence>
<dbReference type="SUPFAM" id="SSF117281">
    <property type="entry name" value="Kelch motif"/>
    <property type="match status" value="1"/>
</dbReference>
<keyword evidence="9" id="KW-1185">Reference proteome</keyword>